<dbReference type="InterPro" id="IPR037193">
    <property type="entry name" value="GDNF_alpha"/>
</dbReference>
<organism evidence="1 2">
    <name type="scientific">Cotesia glomerata</name>
    <name type="common">Lepidopteran parasitic wasp</name>
    <name type="synonym">Apanteles glomeratus</name>
    <dbReference type="NCBI Taxonomy" id="32391"/>
    <lineage>
        <taxon>Eukaryota</taxon>
        <taxon>Metazoa</taxon>
        <taxon>Ecdysozoa</taxon>
        <taxon>Arthropoda</taxon>
        <taxon>Hexapoda</taxon>
        <taxon>Insecta</taxon>
        <taxon>Pterygota</taxon>
        <taxon>Neoptera</taxon>
        <taxon>Endopterygota</taxon>
        <taxon>Hymenoptera</taxon>
        <taxon>Apocrita</taxon>
        <taxon>Ichneumonoidea</taxon>
        <taxon>Braconidae</taxon>
        <taxon>Microgastrinae</taxon>
        <taxon>Cotesia</taxon>
    </lineage>
</organism>
<dbReference type="Proteomes" id="UP000826195">
    <property type="component" value="Unassembled WGS sequence"/>
</dbReference>
<gene>
    <name evidence="1" type="ORF">KQX54_018039</name>
</gene>
<proteinExistence type="predicted"/>
<evidence type="ECO:0000313" key="1">
    <source>
        <dbReference type="EMBL" id="KAH0540530.1"/>
    </source>
</evidence>
<protein>
    <submittedName>
        <fullName evidence="1">Uncharacterized protein</fullName>
    </submittedName>
</protein>
<sequence length="130" mass="15194">MQEPTIWNNSHSFRPQVDVSRQVPGIVCTSRIEACHDAWTQLRLSPMFGCICPGNQAKKRCDKIFSTVNHNPCVVSLRARYRNRCAECISCTWINEDREDFHPLNHLPTRPIDLHLDSRAYEEIRERKCQ</sequence>
<accession>A0AAV7I3A6</accession>
<evidence type="ECO:0000313" key="2">
    <source>
        <dbReference type="Proteomes" id="UP000826195"/>
    </source>
</evidence>
<reference evidence="1 2" key="1">
    <citation type="journal article" date="2021" name="J. Hered.">
        <title>A chromosome-level genome assembly of the parasitoid wasp, Cotesia glomerata (Hymenoptera: Braconidae).</title>
        <authorList>
            <person name="Pinto B.J."/>
            <person name="Weis J.J."/>
            <person name="Gamble T."/>
            <person name="Ode P.J."/>
            <person name="Paul R."/>
            <person name="Zaspel J.M."/>
        </authorList>
    </citation>
    <scope>NUCLEOTIDE SEQUENCE [LARGE SCALE GENOMIC DNA]</scope>
    <source>
        <strain evidence="1">CgM1</strain>
    </source>
</reference>
<comment type="caution">
    <text evidence="1">The sequence shown here is derived from an EMBL/GenBank/DDBJ whole genome shotgun (WGS) entry which is preliminary data.</text>
</comment>
<name>A0AAV7I3A6_COTGL</name>
<dbReference type="EMBL" id="JAHXZJ010002609">
    <property type="protein sequence ID" value="KAH0540530.1"/>
    <property type="molecule type" value="Genomic_DNA"/>
</dbReference>
<keyword evidence="2" id="KW-1185">Reference proteome</keyword>
<dbReference type="SUPFAM" id="SSF110035">
    <property type="entry name" value="GDNF receptor-like"/>
    <property type="match status" value="1"/>
</dbReference>
<dbReference type="AlphaFoldDB" id="A0AAV7I3A6"/>